<dbReference type="STRING" id="442899.SAMN05720591_1514"/>
<keyword evidence="1" id="KW-0175">Coiled coil</keyword>
<proteinExistence type="predicted"/>
<evidence type="ECO:0000313" key="3">
    <source>
        <dbReference type="Proteomes" id="UP000321400"/>
    </source>
</evidence>
<organism evidence="2 3">
    <name type="scientific">Halolactibacillus alkaliphilus</name>
    <dbReference type="NCBI Taxonomy" id="442899"/>
    <lineage>
        <taxon>Bacteria</taxon>
        <taxon>Bacillati</taxon>
        <taxon>Bacillota</taxon>
        <taxon>Bacilli</taxon>
        <taxon>Bacillales</taxon>
        <taxon>Bacillaceae</taxon>
        <taxon>Halolactibacillus</taxon>
    </lineage>
</organism>
<dbReference type="RefSeq" id="WP_089803643.1">
    <property type="nucleotide sequence ID" value="NZ_BJYE01000060.1"/>
</dbReference>
<dbReference type="Proteomes" id="UP000321400">
    <property type="component" value="Unassembled WGS sequence"/>
</dbReference>
<dbReference type="EMBL" id="BJYE01000060">
    <property type="protein sequence ID" value="GEN58040.1"/>
    <property type="molecule type" value="Genomic_DNA"/>
</dbReference>
<name>A0A511X532_9BACI</name>
<accession>A0A511X532</accession>
<dbReference type="AlphaFoldDB" id="A0A511X532"/>
<reference evidence="2 3" key="1">
    <citation type="submission" date="2019-07" db="EMBL/GenBank/DDBJ databases">
        <title>Whole genome shotgun sequence of Halolactibacillus alkaliphilus NBRC 103919.</title>
        <authorList>
            <person name="Hosoyama A."/>
            <person name="Uohara A."/>
            <person name="Ohji S."/>
            <person name="Ichikawa N."/>
        </authorList>
    </citation>
    <scope>NUCLEOTIDE SEQUENCE [LARGE SCALE GENOMIC DNA]</scope>
    <source>
        <strain evidence="2 3">NBRC 103919</strain>
    </source>
</reference>
<evidence type="ECO:0000313" key="2">
    <source>
        <dbReference type="EMBL" id="GEN58040.1"/>
    </source>
</evidence>
<evidence type="ECO:0000256" key="1">
    <source>
        <dbReference type="SAM" id="Coils"/>
    </source>
</evidence>
<comment type="caution">
    <text evidence="2">The sequence shown here is derived from an EMBL/GenBank/DDBJ whole genome shotgun (WGS) entry which is preliminary data.</text>
</comment>
<gene>
    <name evidence="2" type="ORF">HAL01_25040</name>
</gene>
<keyword evidence="3" id="KW-1185">Reference proteome</keyword>
<protein>
    <submittedName>
        <fullName evidence="2">Uncharacterized protein</fullName>
    </submittedName>
</protein>
<feature type="coiled-coil region" evidence="1">
    <location>
        <begin position="161"/>
        <end position="188"/>
    </location>
</feature>
<sequence>MNNEIVELLIILNSAVNWLEKLPWSTIVVGIVVPITSAYISYNLAENSIRRKENNRLNVYIEFVKNELKSNALEFSELVSLKSEKDSVEKELEFPVVFAKNLLIDVLDDLYKIKTDYFQFRFGDKIFDKPNILYILGQKIEDVKNKIDEEQFKTYDNELLRNESLVTLAKLEKEKENLSREFQNNSTRTVYKEFEAIYKRLYETTNNEKLLEIDKDSSSLKATRKIYDLLANFAENSVKEEKDVINLYDQIPLFSFDDDIVLSEKFEQDEFDLHYKHGFSTKHSDDDVLFLICEKYYKLKRLTNKISSCRFEWSNSKWDKYSDELVMINNKELYLQLNELVDKGLNLTDEFISSSIQEKEKVILESFNGFIENINSTTEKLEQKQGQIMKNT</sequence>